<gene>
    <name evidence="9" type="primary">EOG090X0702</name>
</gene>
<evidence type="ECO:0000256" key="3">
    <source>
        <dbReference type="ARBA" id="ARBA00022502"/>
    </source>
</evidence>
<keyword evidence="5" id="KW-0732">Signal</keyword>
<dbReference type="EMBL" id="LR000208">
    <property type="protein sequence ID" value="SVE69827.1"/>
    <property type="molecule type" value="mRNA"/>
</dbReference>
<keyword evidence="8" id="KW-0333">Golgi apparatus</keyword>
<comment type="function">
    <text evidence="8">Involved in the lipid remodeling steps of GPI-anchor maturation.</text>
</comment>
<keyword evidence="7 8" id="KW-0472">Membrane</keyword>
<comment type="caution">
    <text evidence="8">Lacks conserved residue(s) required for the propagation of feature annotation.</text>
</comment>
<keyword evidence="4 8" id="KW-0812">Transmembrane</keyword>
<accession>A0A4Y7LL68</accession>
<dbReference type="GO" id="GO:0006506">
    <property type="term" value="P:GPI anchor biosynthetic process"/>
    <property type="evidence" value="ECO:0007669"/>
    <property type="project" value="UniProtKB-KW"/>
</dbReference>
<evidence type="ECO:0000313" key="9">
    <source>
        <dbReference type="EMBL" id="SVE69827.1"/>
    </source>
</evidence>
<name>A0A4Y7LL68_9CRUS</name>
<evidence type="ECO:0000256" key="8">
    <source>
        <dbReference type="RuleBase" id="RU365066"/>
    </source>
</evidence>
<comment type="similarity">
    <text evidence="2 8">Belongs to the PGAP3 family.</text>
</comment>
<dbReference type="InterPro" id="IPR007217">
    <property type="entry name" value="Per1-like"/>
</dbReference>
<dbReference type="GO" id="GO:0016788">
    <property type="term" value="F:hydrolase activity, acting on ester bonds"/>
    <property type="evidence" value="ECO:0007669"/>
    <property type="project" value="TreeGrafter"/>
</dbReference>
<evidence type="ECO:0000256" key="7">
    <source>
        <dbReference type="ARBA" id="ARBA00023136"/>
    </source>
</evidence>
<feature type="transmembrane region" description="Helical" evidence="8">
    <location>
        <begin position="164"/>
        <end position="182"/>
    </location>
</feature>
<dbReference type="PANTHER" id="PTHR13148">
    <property type="entry name" value="PER1-RELATED"/>
    <property type="match status" value="1"/>
</dbReference>
<dbReference type="Pfam" id="PF04080">
    <property type="entry name" value="Per1"/>
    <property type="match status" value="1"/>
</dbReference>
<feature type="transmembrane region" description="Helical" evidence="8">
    <location>
        <begin position="194"/>
        <end position="216"/>
    </location>
</feature>
<protein>
    <recommendedName>
        <fullName evidence="8">Post-GPI attachment to proteins factor 3</fullName>
    </recommendedName>
</protein>
<feature type="transmembrane region" description="Helical" evidence="8">
    <location>
        <begin position="222"/>
        <end position="243"/>
    </location>
</feature>
<comment type="subcellular location">
    <subcellularLocation>
        <location evidence="1">Endomembrane system</location>
        <topology evidence="1">Multi-pass membrane protein</topology>
    </subcellularLocation>
    <subcellularLocation>
        <location evidence="8">Golgi apparatus membrane</location>
        <topology evidence="8">Multi-pass membrane protein</topology>
    </subcellularLocation>
</comment>
<sequence>MERALTVFSIICINHAKNIMASTGDRSQMFYTCLQKCLKTNCSESTISYELPLHLKLLQWTCSDDCKYYCMWPTVDWFVDAGIGVQQFYGKWPFIRFLGIQEPAAMLFSLLNMACHLIMIREFRKKVNHKTPYYLITHLYCLVCCQGWLWSAIFHVRDVRFTEIMDYLGALSMVMFSLYHFLIRITTTAPGDSLSLCLGFIVGSYFVYHGYTVFFIRMDYGYNMIINIAFGAINIVGWLLWCWRHSKQRPYVKQCALFTSLVAVTTLLEIGDFPPIFWVIDAHALWHLATSPLPILWYR</sequence>
<dbReference type="PANTHER" id="PTHR13148:SF0">
    <property type="entry name" value="POST-GPI ATTACHMENT TO PROTEINS FACTOR 3"/>
    <property type="match status" value="1"/>
</dbReference>
<evidence type="ECO:0000256" key="5">
    <source>
        <dbReference type="ARBA" id="ARBA00022729"/>
    </source>
</evidence>
<evidence type="ECO:0000256" key="4">
    <source>
        <dbReference type="ARBA" id="ARBA00022692"/>
    </source>
</evidence>
<organism evidence="9">
    <name type="scientific">Eubosmina coregoni</name>
    <dbReference type="NCBI Taxonomy" id="186181"/>
    <lineage>
        <taxon>Eukaryota</taxon>
        <taxon>Metazoa</taxon>
        <taxon>Ecdysozoa</taxon>
        <taxon>Arthropoda</taxon>
        <taxon>Crustacea</taxon>
        <taxon>Branchiopoda</taxon>
        <taxon>Diplostraca</taxon>
        <taxon>Cladocera</taxon>
        <taxon>Anomopoda</taxon>
        <taxon>Bosminidae</taxon>
        <taxon>Eubosmina</taxon>
    </lineage>
</organism>
<feature type="transmembrane region" description="Helical" evidence="8">
    <location>
        <begin position="255"/>
        <end position="271"/>
    </location>
</feature>
<dbReference type="GO" id="GO:0000139">
    <property type="term" value="C:Golgi membrane"/>
    <property type="evidence" value="ECO:0007669"/>
    <property type="project" value="UniProtKB-SubCell"/>
</dbReference>
<reference evidence="9" key="1">
    <citation type="submission" date="2018-08" db="EMBL/GenBank/DDBJ databases">
        <authorList>
            <person name="Cornetti L."/>
        </authorList>
    </citation>
    <scope>NUCLEOTIDE SEQUENCE</scope>
    <source>
        <strain evidence="9">FI-BAL1-1</strain>
    </source>
</reference>
<evidence type="ECO:0000256" key="2">
    <source>
        <dbReference type="ARBA" id="ARBA00006387"/>
    </source>
</evidence>
<evidence type="ECO:0000256" key="6">
    <source>
        <dbReference type="ARBA" id="ARBA00022989"/>
    </source>
</evidence>
<evidence type="ECO:0000256" key="1">
    <source>
        <dbReference type="ARBA" id="ARBA00004127"/>
    </source>
</evidence>
<dbReference type="AlphaFoldDB" id="A0A4Y7LL68"/>
<keyword evidence="6 8" id="KW-1133">Transmembrane helix</keyword>
<proteinExistence type="evidence at transcript level"/>
<feature type="transmembrane region" description="Helical" evidence="8">
    <location>
        <begin position="103"/>
        <end position="120"/>
    </location>
</feature>
<dbReference type="GO" id="GO:0005789">
    <property type="term" value="C:endoplasmic reticulum membrane"/>
    <property type="evidence" value="ECO:0007669"/>
    <property type="project" value="TreeGrafter"/>
</dbReference>
<feature type="transmembrane region" description="Helical" evidence="8">
    <location>
        <begin position="132"/>
        <end position="152"/>
    </location>
</feature>
<keyword evidence="3 8" id="KW-0337">GPI-anchor biosynthesis</keyword>